<evidence type="ECO:0000313" key="2">
    <source>
        <dbReference type="RefSeq" id="XP_020106866.1"/>
    </source>
</evidence>
<dbReference type="GeneID" id="109723067"/>
<dbReference type="AlphaFoldDB" id="A0A6P5GE20"/>
<dbReference type="RefSeq" id="XP_020106866.1">
    <property type="nucleotide sequence ID" value="XM_020251277.1"/>
</dbReference>
<proteinExistence type="predicted"/>
<organism evidence="1 2">
    <name type="scientific">Ananas comosus</name>
    <name type="common">Pineapple</name>
    <name type="synonym">Ananas ananas</name>
    <dbReference type="NCBI Taxonomy" id="4615"/>
    <lineage>
        <taxon>Eukaryota</taxon>
        <taxon>Viridiplantae</taxon>
        <taxon>Streptophyta</taxon>
        <taxon>Embryophyta</taxon>
        <taxon>Tracheophyta</taxon>
        <taxon>Spermatophyta</taxon>
        <taxon>Magnoliopsida</taxon>
        <taxon>Liliopsida</taxon>
        <taxon>Poales</taxon>
        <taxon>Bromeliaceae</taxon>
        <taxon>Bromelioideae</taxon>
        <taxon>Ananas</taxon>
    </lineage>
</organism>
<reference evidence="1" key="1">
    <citation type="journal article" date="2015" name="Nat. Genet.">
        <title>The pineapple genome and the evolution of CAM photosynthesis.</title>
        <authorList>
            <person name="Ming R."/>
            <person name="VanBuren R."/>
            <person name="Wai C.M."/>
            <person name="Tang H."/>
            <person name="Schatz M.C."/>
            <person name="Bowers J.E."/>
            <person name="Lyons E."/>
            <person name="Wang M.L."/>
            <person name="Chen J."/>
            <person name="Biggers E."/>
            <person name="Zhang J."/>
            <person name="Huang L."/>
            <person name="Zhang L."/>
            <person name="Miao W."/>
            <person name="Zhang J."/>
            <person name="Ye Z."/>
            <person name="Miao C."/>
            <person name="Lin Z."/>
            <person name="Wang H."/>
            <person name="Zhou H."/>
            <person name="Yim W.C."/>
            <person name="Priest H.D."/>
            <person name="Zheng C."/>
            <person name="Woodhouse M."/>
            <person name="Edger P.P."/>
            <person name="Guyot R."/>
            <person name="Guo H.B."/>
            <person name="Guo H."/>
            <person name="Zheng G."/>
            <person name="Singh R."/>
            <person name="Sharma A."/>
            <person name="Min X."/>
            <person name="Zheng Y."/>
            <person name="Lee H."/>
            <person name="Gurtowski J."/>
            <person name="Sedlazeck F.J."/>
            <person name="Harkess A."/>
            <person name="McKain M.R."/>
            <person name="Liao Z."/>
            <person name="Fang J."/>
            <person name="Liu J."/>
            <person name="Zhang X."/>
            <person name="Zhang Q."/>
            <person name="Hu W."/>
            <person name="Qin Y."/>
            <person name="Wang K."/>
            <person name="Chen L.Y."/>
            <person name="Shirley N."/>
            <person name="Lin Y.R."/>
            <person name="Liu L.Y."/>
            <person name="Hernandez A.G."/>
            <person name="Wright C.L."/>
            <person name="Bulone V."/>
            <person name="Tuskan G.A."/>
            <person name="Heath K."/>
            <person name="Zee F."/>
            <person name="Moore P.H."/>
            <person name="Sunkar R."/>
            <person name="Leebens-Mack J.H."/>
            <person name="Mockler T."/>
            <person name="Bennetzen J.L."/>
            <person name="Freeling M."/>
            <person name="Sankoff D."/>
            <person name="Paterson A.H."/>
            <person name="Zhu X."/>
            <person name="Yang X."/>
            <person name="Smith J.A."/>
            <person name="Cushman J.C."/>
            <person name="Paull R.E."/>
            <person name="Yu Q."/>
        </authorList>
    </citation>
    <scope>NUCLEOTIDE SEQUENCE [LARGE SCALE GENOMIC DNA]</scope>
    <source>
        <strain evidence="1">cv. F153</strain>
    </source>
</reference>
<dbReference type="PANTHER" id="PTHR34666:SF1">
    <property type="entry name" value="OS02G0554800 PROTEIN"/>
    <property type="match status" value="1"/>
</dbReference>
<gene>
    <name evidence="2" type="primary">LOC109723067</name>
</gene>
<dbReference type="OrthoDB" id="1917400at2759"/>
<sequence length="159" mass="18004">MDDFSFPTIQTDQDSLPRLPFPHYAASPVWFTSSPTADNPVRRSCSFKEEAKRDPEPDTNNLAVCSSGRLIVDEEKMDMLWEDFNEELIRVSREMGSEKDSKANSDESVATTVDRCEWSASKSGSIIHHRRPSLLLILKVLKKLFLIQKASSARNTSHC</sequence>
<name>A0A6P5GE20_ANACO</name>
<dbReference type="Gramene" id="Aco003297.1.mrna1">
    <property type="protein sequence ID" value="Aco003297.1.mrna1.cds1"/>
    <property type="gene ID" value="Aco003297.1.path1"/>
</dbReference>
<accession>A0A6P5GE20</accession>
<evidence type="ECO:0000313" key="1">
    <source>
        <dbReference type="Proteomes" id="UP000515123"/>
    </source>
</evidence>
<reference evidence="2" key="2">
    <citation type="submission" date="2025-08" db="UniProtKB">
        <authorList>
            <consortium name="RefSeq"/>
        </authorList>
    </citation>
    <scope>IDENTIFICATION</scope>
    <source>
        <tissue evidence="2">Leaf</tissue>
    </source>
</reference>
<dbReference type="Proteomes" id="UP000515123">
    <property type="component" value="Linkage group 17"/>
</dbReference>
<keyword evidence="1" id="KW-1185">Reference proteome</keyword>
<dbReference type="PANTHER" id="PTHR34666">
    <property type="entry name" value="EXPRESSED PROTEIN"/>
    <property type="match status" value="1"/>
</dbReference>
<protein>
    <submittedName>
        <fullName evidence="2">Uncharacterized protein LOC109723067</fullName>
    </submittedName>
</protein>